<evidence type="ECO:0000313" key="1">
    <source>
        <dbReference type="EMBL" id="MDR6214599.1"/>
    </source>
</evidence>
<comment type="caution">
    <text evidence="1">The sequence shown here is derived from an EMBL/GenBank/DDBJ whole genome shotgun (WGS) entry which is preliminary data.</text>
</comment>
<dbReference type="Proteomes" id="UP001267710">
    <property type="component" value="Unassembled WGS sequence"/>
</dbReference>
<organism evidence="1 2">
    <name type="scientific">Paracidovorax wautersii</name>
    <dbReference type="NCBI Taxonomy" id="1177982"/>
    <lineage>
        <taxon>Bacteria</taxon>
        <taxon>Pseudomonadati</taxon>
        <taxon>Pseudomonadota</taxon>
        <taxon>Betaproteobacteria</taxon>
        <taxon>Burkholderiales</taxon>
        <taxon>Comamonadaceae</taxon>
        <taxon>Paracidovorax</taxon>
    </lineage>
</organism>
<protein>
    <submittedName>
        <fullName evidence="1">Uncharacterized protein</fullName>
    </submittedName>
</protein>
<sequence length="159" mass="18353">MLYIYTVSIWALKCSYQAFYRGGPWTPNSHADKEAKQAAGARYCVIRLRFTGSFLPVHLIQRRPWPRGLFVSKQHEGGWWSASLPPLDGDLSPILRPLTDARVVKERDDGCLLVAGMEWDFGYLKRWPQTWRCGPDENAARAALFDADRWLRNNYFGFV</sequence>
<proteinExistence type="predicted"/>
<keyword evidence="2" id="KW-1185">Reference proteome</keyword>
<reference evidence="1 2" key="1">
    <citation type="submission" date="2023-08" db="EMBL/GenBank/DDBJ databases">
        <title>Functional and genomic diversity of the sorghum phyllosphere microbiome.</title>
        <authorList>
            <person name="Shade A."/>
        </authorList>
    </citation>
    <scope>NUCLEOTIDE SEQUENCE [LARGE SCALE GENOMIC DNA]</scope>
    <source>
        <strain evidence="1 2">SORGH_AS_0335</strain>
    </source>
</reference>
<name>A0ABU1IEA8_9BURK</name>
<dbReference type="EMBL" id="JAVIZX010000001">
    <property type="protein sequence ID" value="MDR6214599.1"/>
    <property type="molecule type" value="Genomic_DNA"/>
</dbReference>
<dbReference type="RefSeq" id="WP_309828865.1">
    <property type="nucleotide sequence ID" value="NZ_JAVIZX010000001.1"/>
</dbReference>
<gene>
    <name evidence="1" type="ORF">QE399_002288</name>
</gene>
<evidence type="ECO:0000313" key="2">
    <source>
        <dbReference type="Proteomes" id="UP001267710"/>
    </source>
</evidence>
<accession>A0ABU1IEA8</accession>